<dbReference type="PANTHER" id="PTHR46148:SF52">
    <property type="entry name" value="OS04G0603800 PROTEIN"/>
    <property type="match status" value="1"/>
</dbReference>
<protein>
    <recommendedName>
        <fullName evidence="1">Tf2-1-like SH3-like domain-containing protein</fullName>
    </recommendedName>
</protein>
<dbReference type="Pfam" id="PF24626">
    <property type="entry name" value="SH3_Tf2-1"/>
    <property type="match status" value="1"/>
</dbReference>
<name>A0AAW2JI99_9LAMI</name>
<reference evidence="2" key="2">
    <citation type="journal article" date="2024" name="Plant">
        <title>Genomic evolution and insights into agronomic trait innovations of Sesamum species.</title>
        <authorList>
            <person name="Miao H."/>
            <person name="Wang L."/>
            <person name="Qu L."/>
            <person name="Liu H."/>
            <person name="Sun Y."/>
            <person name="Le M."/>
            <person name="Wang Q."/>
            <person name="Wei S."/>
            <person name="Zheng Y."/>
            <person name="Lin W."/>
            <person name="Duan Y."/>
            <person name="Cao H."/>
            <person name="Xiong S."/>
            <person name="Wang X."/>
            <person name="Wei L."/>
            <person name="Li C."/>
            <person name="Ma Q."/>
            <person name="Ju M."/>
            <person name="Zhao R."/>
            <person name="Li G."/>
            <person name="Mu C."/>
            <person name="Tian Q."/>
            <person name="Mei H."/>
            <person name="Zhang T."/>
            <person name="Gao T."/>
            <person name="Zhang H."/>
        </authorList>
    </citation>
    <scope>NUCLEOTIDE SEQUENCE</scope>
    <source>
        <strain evidence="2">G01</strain>
    </source>
</reference>
<dbReference type="InterPro" id="IPR056924">
    <property type="entry name" value="SH3_Tf2-1"/>
</dbReference>
<feature type="domain" description="Tf2-1-like SH3-like" evidence="1">
    <location>
        <begin position="17"/>
        <end position="81"/>
    </location>
</feature>
<proteinExistence type="predicted"/>
<dbReference type="EMBL" id="JACGWK010000899">
    <property type="protein sequence ID" value="KAL0294180.1"/>
    <property type="molecule type" value="Genomic_DNA"/>
</dbReference>
<organism evidence="2">
    <name type="scientific">Sesamum angustifolium</name>
    <dbReference type="NCBI Taxonomy" id="2727405"/>
    <lineage>
        <taxon>Eukaryota</taxon>
        <taxon>Viridiplantae</taxon>
        <taxon>Streptophyta</taxon>
        <taxon>Embryophyta</taxon>
        <taxon>Tracheophyta</taxon>
        <taxon>Spermatophyta</taxon>
        <taxon>Magnoliopsida</taxon>
        <taxon>eudicotyledons</taxon>
        <taxon>Gunneridae</taxon>
        <taxon>Pentapetalae</taxon>
        <taxon>asterids</taxon>
        <taxon>lamiids</taxon>
        <taxon>Lamiales</taxon>
        <taxon>Pedaliaceae</taxon>
        <taxon>Sesamum</taxon>
    </lineage>
</organism>
<dbReference type="AlphaFoldDB" id="A0AAW2JI99"/>
<comment type="caution">
    <text evidence="2">The sequence shown here is derived from an EMBL/GenBank/DDBJ whole genome shotgun (WGS) entry which is preliminary data.</text>
</comment>
<sequence>MKLYADKKRSKREFEVGDEAFLKLQPYKQTSVALRKPLKLYAKYFGPYKVLEKVGKVAYKLAQPPEAKIPPIFHVSLLKKKIRSKYFSSIDLIEFEDEIFKVYYVAILSRRLMPKNNVVVVQLLIQRSHASPDQATWEDYSVIASRFLGFDLWGQGVDEWTSGGRGRKVAGAGGYGVAVGFPFLKLEDIKRSVQSKLEKEF</sequence>
<accession>A0AAW2JI99</accession>
<evidence type="ECO:0000313" key="2">
    <source>
        <dbReference type="EMBL" id="KAL0294180.1"/>
    </source>
</evidence>
<gene>
    <name evidence="2" type="ORF">Sangu_2520300</name>
</gene>
<evidence type="ECO:0000259" key="1">
    <source>
        <dbReference type="Pfam" id="PF24626"/>
    </source>
</evidence>
<reference evidence="2" key="1">
    <citation type="submission" date="2020-06" db="EMBL/GenBank/DDBJ databases">
        <authorList>
            <person name="Li T."/>
            <person name="Hu X."/>
            <person name="Zhang T."/>
            <person name="Song X."/>
            <person name="Zhang H."/>
            <person name="Dai N."/>
            <person name="Sheng W."/>
            <person name="Hou X."/>
            <person name="Wei L."/>
        </authorList>
    </citation>
    <scope>NUCLEOTIDE SEQUENCE</scope>
    <source>
        <strain evidence="2">G01</strain>
        <tissue evidence="2">Leaf</tissue>
    </source>
</reference>
<dbReference type="PANTHER" id="PTHR46148">
    <property type="entry name" value="CHROMO DOMAIN-CONTAINING PROTEIN"/>
    <property type="match status" value="1"/>
</dbReference>